<feature type="transmembrane region" description="Helical" evidence="1">
    <location>
        <begin position="184"/>
        <end position="205"/>
    </location>
</feature>
<protein>
    <submittedName>
        <fullName evidence="3">Uncharacterized protein</fullName>
    </submittedName>
</protein>
<evidence type="ECO:0000256" key="1">
    <source>
        <dbReference type="SAM" id="Phobius"/>
    </source>
</evidence>
<accession>A0A6A6TKK7</accession>
<keyword evidence="1" id="KW-1133">Transmembrane helix</keyword>
<sequence length="220" mass="24811">MGFLTIFLSSALLSALSITNLGLISSMVGFLHDQKDNTHYYQINWPGNTVWLGTEPKHLLTDQGHTSNGSAGYGFFLGLWGLYVAWRQRNRQGKPPSKTLLSLFILQILAVLFTLSALIFVFVVTNQTKGQSISSDIAKSYVTYPADKWTPENWYKAVVDLPMAQESQRDHINSNITNMAAWRWLLIPIFLADILALAFTTLEFLKQRKGANQFNYSAEK</sequence>
<evidence type="ECO:0000256" key="2">
    <source>
        <dbReference type="SAM" id="SignalP"/>
    </source>
</evidence>
<dbReference type="EMBL" id="MU004300">
    <property type="protein sequence ID" value="KAF2660282.1"/>
    <property type="molecule type" value="Genomic_DNA"/>
</dbReference>
<keyword evidence="4" id="KW-1185">Reference proteome</keyword>
<keyword evidence="1" id="KW-0472">Membrane</keyword>
<organism evidence="3 4">
    <name type="scientific">Lophiostoma macrostomum CBS 122681</name>
    <dbReference type="NCBI Taxonomy" id="1314788"/>
    <lineage>
        <taxon>Eukaryota</taxon>
        <taxon>Fungi</taxon>
        <taxon>Dikarya</taxon>
        <taxon>Ascomycota</taxon>
        <taxon>Pezizomycotina</taxon>
        <taxon>Dothideomycetes</taxon>
        <taxon>Pleosporomycetidae</taxon>
        <taxon>Pleosporales</taxon>
        <taxon>Lophiostomataceae</taxon>
        <taxon>Lophiostoma</taxon>
    </lineage>
</organism>
<dbReference type="Proteomes" id="UP000799324">
    <property type="component" value="Unassembled WGS sequence"/>
</dbReference>
<keyword evidence="2" id="KW-0732">Signal</keyword>
<name>A0A6A6TKK7_9PLEO</name>
<feature type="transmembrane region" description="Helical" evidence="1">
    <location>
        <begin position="70"/>
        <end position="88"/>
    </location>
</feature>
<dbReference type="AlphaFoldDB" id="A0A6A6TKK7"/>
<feature type="chain" id="PRO_5025662866" evidence="2">
    <location>
        <begin position="16"/>
        <end position="220"/>
    </location>
</feature>
<dbReference type="OrthoDB" id="3597048at2759"/>
<feature type="transmembrane region" description="Helical" evidence="1">
    <location>
        <begin position="100"/>
        <end position="124"/>
    </location>
</feature>
<evidence type="ECO:0000313" key="4">
    <source>
        <dbReference type="Proteomes" id="UP000799324"/>
    </source>
</evidence>
<proteinExistence type="predicted"/>
<reference evidence="3" key="1">
    <citation type="journal article" date="2020" name="Stud. Mycol.">
        <title>101 Dothideomycetes genomes: a test case for predicting lifestyles and emergence of pathogens.</title>
        <authorList>
            <person name="Haridas S."/>
            <person name="Albert R."/>
            <person name="Binder M."/>
            <person name="Bloem J."/>
            <person name="Labutti K."/>
            <person name="Salamov A."/>
            <person name="Andreopoulos B."/>
            <person name="Baker S."/>
            <person name="Barry K."/>
            <person name="Bills G."/>
            <person name="Bluhm B."/>
            <person name="Cannon C."/>
            <person name="Castanera R."/>
            <person name="Culley D."/>
            <person name="Daum C."/>
            <person name="Ezra D."/>
            <person name="Gonzalez J."/>
            <person name="Henrissat B."/>
            <person name="Kuo A."/>
            <person name="Liang C."/>
            <person name="Lipzen A."/>
            <person name="Lutzoni F."/>
            <person name="Magnuson J."/>
            <person name="Mondo S."/>
            <person name="Nolan M."/>
            <person name="Ohm R."/>
            <person name="Pangilinan J."/>
            <person name="Park H.-J."/>
            <person name="Ramirez L."/>
            <person name="Alfaro M."/>
            <person name="Sun H."/>
            <person name="Tritt A."/>
            <person name="Yoshinaga Y."/>
            <person name="Zwiers L.-H."/>
            <person name="Turgeon B."/>
            <person name="Goodwin S."/>
            <person name="Spatafora J."/>
            <person name="Crous P."/>
            <person name="Grigoriev I."/>
        </authorList>
    </citation>
    <scope>NUCLEOTIDE SEQUENCE</scope>
    <source>
        <strain evidence="3">CBS 122681</strain>
    </source>
</reference>
<evidence type="ECO:0000313" key="3">
    <source>
        <dbReference type="EMBL" id="KAF2660282.1"/>
    </source>
</evidence>
<gene>
    <name evidence="3" type="ORF">K491DRAFT_77259</name>
</gene>
<feature type="signal peptide" evidence="2">
    <location>
        <begin position="1"/>
        <end position="15"/>
    </location>
</feature>
<keyword evidence="1" id="KW-0812">Transmembrane</keyword>